<dbReference type="Gene3D" id="2.60.130.10">
    <property type="entry name" value="Aromatic compound dioxygenase"/>
    <property type="match status" value="1"/>
</dbReference>
<dbReference type="AlphaFoldDB" id="A0A517P891"/>
<keyword evidence="7" id="KW-1185">Reference proteome</keyword>
<feature type="region of interest" description="Disordered" evidence="4">
    <location>
        <begin position="222"/>
        <end position="241"/>
    </location>
</feature>
<dbReference type="GO" id="GO:0018578">
    <property type="term" value="F:protocatechuate 3,4-dioxygenase activity"/>
    <property type="evidence" value="ECO:0007669"/>
    <property type="project" value="UniProtKB-EC"/>
</dbReference>
<name>A0A517P891_9PLAN</name>
<dbReference type="InterPro" id="IPR000627">
    <property type="entry name" value="Intradiol_dOase_C"/>
</dbReference>
<feature type="domain" description="Intradiol ring-cleavage dioxygenases" evidence="5">
    <location>
        <begin position="80"/>
        <end position="108"/>
    </location>
</feature>
<evidence type="ECO:0000256" key="1">
    <source>
        <dbReference type="ARBA" id="ARBA00007825"/>
    </source>
</evidence>
<dbReference type="Proteomes" id="UP000318741">
    <property type="component" value="Chromosome"/>
</dbReference>
<dbReference type="RefSeq" id="WP_145358500.1">
    <property type="nucleotide sequence ID" value="NZ_CP036265.1"/>
</dbReference>
<gene>
    <name evidence="6" type="primary">pcaH</name>
    <name evidence="6" type="ORF">CA12_16720</name>
</gene>
<dbReference type="Pfam" id="PF00775">
    <property type="entry name" value="Dioxygenase_C"/>
    <property type="match status" value="1"/>
</dbReference>
<keyword evidence="2 6" id="KW-0223">Dioxygenase</keyword>
<dbReference type="PANTHER" id="PTHR33711">
    <property type="entry name" value="DIOXYGENASE, PUTATIVE (AFU_ORTHOLOGUE AFUA_2G02910)-RELATED"/>
    <property type="match status" value="1"/>
</dbReference>
<evidence type="ECO:0000313" key="7">
    <source>
        <dbReference type="Proteomes" id="UP000318741"/>
    </source>
</evidence>
<dbReference type="OrthoDB" id="9800887at2"/>
<evidence type="ECO:0000256" key="2">
    <source>
        <dbReference type="ARBA" id="ARBA00022964"/>
    </source>
</evidence>
<keyword evidence="3 6" id="KW-0560">Oxidoreductase</keyword>
<dbReference type="EMBL" id="CP036265">
    <property type="protein sequence ID" value="QDT15587.1"/>
    <property type="molecule type" value="Genomic_DNA"/>
</dbReference>
<evidence type="ECO:0000256" key="4">
    <source>
        <dbReference type="SAM" id="MobiDB-lite"/>
    </source>
</evidence>
<dbReference type="CDD" id="cd03459">
    <property type="entry name" value="3_4-PCD"/>
    <property type="match status" value="1"/>
</dbReference>
<dbReference type="PROSITE" id="PS00083">
    <property type="entry name" value="INTRADIOL_DIOXYGENAS"/>
    <property type="match status" value="1"/>
</dbReference>
<proteinExistence type="inferred from homology"/>
<dbReference type="KEGG" id="acaf:CA12_16720"/>
<sequence>MSSRRRFLTASLAAGGGLLLAERLWHIPGAFAEELEKSRARTPRQTEGPFYPDQLPLDTDNDLLRLNDASTPALGEVTHLTGQVLSEAGEPVRGATVEIWQCDANGNYIHTRGASNENKDGGFQGFGRFLTDAQGRYYFRTIKPVPYPGRTPHIHVAVNQGDKRMLTTQCYIKGLPQNDRDGVMRSTTEAERDLLMVPWEPVAGSAAGEWQAKFDLVLGAMTDEGPEANGGGRRQPRGRRG</sequence>
<organism evidence="6 7">
    <name type="scientific">Alienimonas californiensis</name>
    <dbReference type="NCBI Taxonomy" id="2527989"/>
    <lineage>
        <taxon>Bacteria</taxon>
        <taxon>Pseudomonadati</taxon>
        <taxon>Planctomycetota</taxon>
        <taxon>Planctomycetia</taxon>
        <taxon>Planctomycetales</taxon>
        <taxon>Planctomycetaceae</taxon>
        <taxon>Alienimonas</taxon>
    </lineage>
</organism>
<accession>A0A517P891</accession>
<dbReference type="PROSITE" id="PS51318">
    <property type="entry name" value="TAT"/>
    <property type="match status" value="1"/>
</dbReference>
<reference evidence="6 7" key="1">
    <citation type="submission" date="2019-02" db="EMBL/GenBank/DDBJ databases">
        <title>Deep-cultivation of Planctomycetes and their phenomic and genomic characterization uncovers novel biology.</title>
        <authorList>
            <person name="Wiegand S."/>
            <person name="Jogler M."/>
            <person name="Boedeker C."/>
            <person name="Pinto D."/>
            <person name="Vollmers J."/>
            <person name="Rivas-Marin E."/>
            <person name="Kohn T."/>
            <person name="Peeters S.H."/>
            <person name="Heuer A."/>
            <person name="Rast P."/>
            <person name="Oberbeckmann S."/>
            <person name="Bunk B."/>
            <person name="Jeske O."/>
            <person name="Meyerdierks A."/>
            <person name="Storesund J.E."/>
            <person name="Kallscheuer N."/>
            <person name="Luecker S."/>
            <person name="Lage O.M."/>
            <person name="Pohl T."/>
            <person name="Merkel B.J."/>
            <person name="Hornburger P."/>
            <person name="Mueller R.-W."/>
            <person name="Bruemmer F."/>
            <person name="Labrenz M."/>
            <person name="Spormann A.M."/>
            <person name="Op den Camp H."/>
            <person name="Overmann J."/>
            <person name="Amann R."/>
            <person name="Jetten M.S.M."/>
            <person name="Mascher T."/>
            <person name="Medema M.H."/>
            <person name="Devos D.P."/>
            <person name="Kaster A.-K."/>
            <person name="Ovreas L."/>
            <person name="Rohde M."/>
            <person name="Galperin M.Y."/>
            <person name="Jogler C."/>
        </authorList>
    </citation>
    <scope>NUCLEOTIDE SEQUENCE [LARGE SCALE GENOMIC DNA]</scope>
    <source>
        <strain evidence="6 7">CA12</strain>
    </source>
</reference>
<dbReference type="PANTHER" id="PTHR33711:SF9">
    <property type="entry name" value="PROTOCATECHUATE 3,4-DIOXYGENASE ALPHA CHAIN"/>
    <property type="match status" value="1"/>
</dbReference>
<evidence type="ECO:0000313" key="6">
    <source>
        <dbReference type="EMBL" id="QDT15587.1"/>
    </source>
</evidence>
<dbReference type="InterPro" id="IPR050770">
    <property type="entry name" value="Intradiol_RC_Dioxygenase"/>
</dbReference>
<protein>
    <submittedName>
        <fullName evidence="6">Protocatechuate 3,4-dioxygenase beta chain</fullName>
        <ecNumber evidence="6">1.13.11.3</ecNumber>
    </submittedName>
</protein>
<dbReference type="InterPro" id="IPR015889">
    <property type="entry name" value="Intradiol_dOase_core"/>
</dbReference>
<dbReference type="SUPFAM" id="SSF49482">
    <property type="entry name" value="Aromatic compound dioxygenase"/>
    <property type="match status" value="1"/>
</dbReference>
<evidence type="ECO:0000256" key="3">
    <source>
        <dbReference type="ARBA" id="ARBA00023002"/>
    </source>
</evidence>
<comment type="similarity">
    <text evidence="1">Belongs to the intradiol ring-cleavage dioxygenase family.</text>
</comment>
<dbReference type="GO" id="GO:0008199">
    <property type="term" value="F:ferric iron binding"/>
    <property type="evidence" value="ECO:0007669"/>
    <property type="project" value="InterPro"/>
</dbReference>
<dbReference type="InterPro" id="IPR006311">
    <property type="entry name" value="TAT_signal"/>
</dbReference>
<evidence type="ECO:0000259" key="5">
    <source>
        <dbReference type="PROSITE" id="PS00083"/>
    </source>
</evidence>
<dbReference type="InterPro" id="IPR039387">
    <property type="entry name" value="3_4-PCD"/>
</dbReference>
<dbReference type="EC" id="1.13.11.3" evidence="6"/>